<accession>A0ABP7ISU9</accession>
<evidence type="ECO:0000313" key="4">
    <source>
        <dbReference type="Proteomes" id="UP001501821"/>
    </source>
</evidence>
<dbReference type="Pfam" id="PF04977">
    <property type="entry name" value="DivIC"/>
    <property type="match status" value="1"/>
</dbReference>
<evidence type="ECO:0000256" key="1">
    <source>
        <dbReference type="SAM" id="MobiDB-lite"/>
    </source>
</evidence>
<keyword evidence="2" id="KW-0812">Transmembrane</keyword>
<comment type="caution">
    <text evidence="3">The sequence shown here is derived from an EMBL/GenBank/DDBJ whole genome shotgun (WGS) entry which is preliminary data.</text>
</comment>
<keyword evidence="4" id="KW-1185">Reference proteome</keyword>
<keyword evidence="2" id="KW-0472">Membrane</keyword>
<feature type="region of interest" description="Disordered" evidence="1">
    <location>
        <begin position="151"/>
        <end position="198"/>
    </location>
</feature>
<reference evidence="4" key="1">
    <citation type="journal article" date="2019" name="Int. J. Syst. Evol. Microbiol.">
        <title>The Global Catalogue of Microorganisms (GCM) 10K type strain sequencing project: providing services to taxonomists for standard genome sequencing and annotation.</title>
        <authorList>
            <consortium name="The Broad Institute Genomics Platform"/>
            <consortium name="The Broad Institute Genome Sequencing Center for Infectious Disease"/>
            <person name="Wu L."/>
            <person name="Ma J."/>
        </authorList>
    </citation>
    <scope>NUCLEOTIDE SEQUENCE [LARGE SCALE GENOMIC DNA]</scope>
    <source>
        <strain evidence="4">JCM 16953</strain>
    </source>
</reference>
<evidence type="ECO:0000256" key="2">
    <source>
        <dbReference type="SAM" id="Phobius"/>
    </source>
</evidence>
<protein>
    <submittedName>
        <fullName evidence="3">Septum formation initiator family protein</fullName>
    </submittedName>
</protein>
<dbReference type="Proteomes" id="UP001501821">
    <property type="component" value="Unassembled WGS sequence"/>
</dbReference>
<feature type="compositionally biased region" description="Basic and acidic residues" evidence="1">
    <location>
        <begin position="32"/>
        <end position="55"/>
    </location>
</feature>
<feature type="compositionally biased region" description="Low complexity" evidence="1">
    <location>
        <begin position="15"/>
        <end position="29"/>
    </location>
</feature>
<dbReference type="RefSeq" id="WP_344776725.1">
    <property type="nucleotide sequence ID" value="NZ_BAABAH010000011.1"/>
</dbReference>
<dbReference type="EMBL" id="BAABAH010000011">
    <property type="protein sequence ID" value="GAA3826150.1"/>
    <property type="molecule type" value="Genomic_DNA"/>
</dbReference>
<gene>
    <name evidence="3" type="ORF">GCM10022242_29330</name>
</gene>
<feature type="transmembrane region" description="Helical" evidence="2">
    <location>
        <begin position="64"/>
        <end position="86"/>
    </location>
</feature>
<dbReference type="InterPro" id="IPR007060">
    <property type="entry name" value="FtsL/DivIC"/>
</dbReference>
<feature type="region of interest" description="Disordered" evidence="1">
    <location>
        <begin position="1"/>
        <end position="55"/>
    </location>
</feature>
<evidence type="ECO:0000313" key="3">
    <source>
        <dbReference type="EMBL" id="GAA3826150.1"/>
    </source>
</evidence>
<sequence length="198" mass="21952">MADERRSTRGRSAARGRSGPGRGAPARPAKQQKIERRQAQRERISALAETRAEEKRRSRLTGRAAILVLVLAVLAVSFASSLRAYLQQRSHIDELRSTIVEREAAIKDLQDEKDRWQDPAYVAQQARELGYVPVGDTPFIVLDKDGQPLGSTADLADPASVGSTDQRTWIDDLWTSDKVAGNPPTKIPPPPSRHLKDR</sequence>
<keyword evidence="2" id="KW-1133">Transmembrane helix</keyword>
<organism evidence="3 4">
    <name type="scientific">Nocardioides panacisoli</name>
    <dbReference type="NCBI Taxonomy" id="627624"/>
    <lineage>
        <taxon>Bacteria</taxon>
        <taxon>Bacillati</taxon>
        <taxon>Actinomycetota</taxon>
        <taxon>Actinomycetes</taxon>
        <taxon>Propionibacteriales</taxon>
        <taxon>Nocardioidaceae</taxon>
        <taxon>Nocardioides</taxon>
    </lineage>
</organism>
<proteinExistence type="predicted"/>
<name>A0ABP7ISU9_9ACTN</name>